<comment type="caution">
    <text evidence="1">The sequence shown here is derived from an EMBL/GenBank/DDBJ whole genome shotgun (WGS) entry which is preliminary data.</text>
</comment>
<gene>
    <name evidence="1" type="ORF">Slati_2529000</name>
</gene>
<accession>A0AAW2WJR4</accession>
<reference evidence="1" key="2">
    <citation type="journal article" date="2024" name="Plant">
        <title>Genomic evolution and insights into agronomic trait innovations of Sesamum species.</title>
        <authorList>
            <person name="Miao H."/>
            <person name="Wang L."/>
            <person name="Qu L."/>
            <person name="Liu H."/>
            <person name="Sun Y."/>
            <person name="Le M."/>
            <person name="Wang Q."/>
            <person name="Wei S."/>
            <person name="Zheng Y."/>
            <person name="Lin W."/>
            <person name="Duan Y."/>
            <person name="Cao H."/>
            <person name="Xiong S."/>
            <person name="Wang X."/>
            <person name="Wei L."/>
            <person name="Li C."/>
            <person name="Ma Q."/>
            <person name="Ju M."/>
            <person name="Zhao R."/>
            <person name="Li G."/>
            <person name="Mu C."/>
            <person name="Tian Q."/>
            <person name="Mei H."/>
            <person name="Zhang T."/>
            <person name="Gao T."/>
            <person name="Zhang H."/>
        </authorList>
    </citation>
    <scope>NUCLEOTIDE SEQUENCE</scope>
    <source>
        <strain evidence="1">KEN1</strain>
    </source>
</reference>
<evidence type="ECO:0000313" key="1">
    <source>
        <dbReference type="EMBL" id="KAL0440460.1"/>
    </source>
</evidence>
<organism evidence="1">
    <name type="scientific">Sesamum latifolium</name>
    <dbReference type="NCBI Taxonomy" id="2727402"/>
    <lineage>
        <taxon>Eukaryota</taxon>
        <taxon>Viridiplantae</taxon>
        <taxon>Streptophyta</taxon>
        <taxon>Embryophyta</taxon>
        <taxon>Tracheophyta</taxon>
        <taxon>Spermatophyta</taxon>
        <taxon>Magnoliopsida</taxon>
        <taxon>eudicotyledons</taxon>
        <taxon>Gunneridae</taxon>
        <taxon>Pentapetalae</taxon>
        <taxon>asterids</taxon>
        <taxon>lamiids</taxon>
        <taxon>Lamiales</taxon>
        <taxon>Pedaliaceae</taxon>
        <taxon>Sesamum</taxon>
    </lineage>
</organism>
<protein>
    <recommendedName>
        <fullName evidence="2">Reverse transcriptase zinc-binding domain-containing protein</fullName>
    </recommendedName>
</protein>
<reference evidence="1" key="1">
    <citation type="submission" date="2020-06" db="EMBL/GenBank/DDBJ databases">
        <authorList>
            <person name="Li T."/>
            <person name="Hu X."/>
            <person name="Zhang T."/>
            <person name="Song X."/>
            <person name="Zhang H."/>
            <person name="Dai N."/>
            <person name="Sheng W."/>
            <person name="Hou X."/>
            <person name="Wei L."/>
        </authorList>
    </citation>
    <scope>NUCLEOTIDE SEQUENCE</scope>
    <source>
        <strain evidence="1">KEN1</strain>
        <tissue evidence="1">Leaf</tissue>
    </source>
</reference>
<dbReference type="PANTHER" id="PTHR33116">
    <property type="entry name" value="REVERSE TRANSCRIPTASE ZINC-BINDING DOMAIN-CONTAINING PROTEIN-RELATED-RELATED"/>
    <property type="match status" value="1"/>
</dbReference>
<proteinExistence type="predicted"/>
<dbReference type="EMBL" id="JACGWN010000008">
    <property type="protein sequence ID" value="KAL0440460.1"/>
    <property type="molecule type" value="Genomic_DNA"/>
</dbReference>
<evidence type="ECO:0008006" key="2">
    <source>
        <dbReference type="Google" id="ProtNLM"/>
    </source>
</evidence>
<sequence>MAKFFWGSSSEDKRIHWTKWDNICYPIEEGGLDIKNLRDVTAAFSHKLWWRLKQNNSLWASFILSKYCRKSSPVTAKAKKEDSSTWKRPYQIRNITQENIFWSLGAGYISFWHDWWIPEGTLHHLVDQDNTSNSLVKDFWRDHTWDINKLQQEVPQQTIDIIVQILINFDLKDHMRWKLSSNGAFTTKSAWELTKDHRPYPAIFKSLWSPLIRPTISIFAWKPLNNWTLVDNKLKQKVCNAAKHEGSTFKPNLIIYETLNYLQLLHKAKLFKKAHWKGDRFTTFLLKIPLPPKEKHHKLTLVHWKKPPMGWLNLTLMELPRAILAFQELVTLSEIIMGKLCLHFKILLGLHPTFLQN</sequence>
<name>A0AAW2WJR4_9LAMI</name>
<dbReference type="PANTHER" id="PTHR33116:SF80">
    <property type="entry name" value="REVERSE TRANSCRIPTASE ZINC-BINDING DOMAIN-CONTAINING PROTEIN"/>
    <property type="match status" value="1"/>
</dbReference>
<dbReference type="AlphaFoldDB" id="A0AAW2WJR4"/>